<protein>
    <submittedName>
        <fullName evidence="1">Uncharacterized protein</fullName>
    </submittedName>
</protein>
<dbReference type="EMBL" id="QICS01000007">
    <property type="protein sequence ID" value="PXV89118.1"/>
    <property type="molecule type" value="Genomic_DNA"/>
</dbReference>
<evidence type="ECO:0000313" key="1">
    <source>
        <dbReference type="EMBL" id="PXV89118.1"/>
    </source>
</evidence>
<organism evidence="1 2">
    <name type="scientific">Lachnotalea glycerini</name>
    <dbReference type="NCBI Taxonomy" id="1763509"/>
    <lineage>
        <taxon>Bacteria</taxon>
        <taxon>Bacillati</taxon>
        <taxon>Bacillota</taxon>
        <taxon>Clostridia</taxon>
        <taxon>Lachnospirales</taxon>
        <taxon>Lachnospiraceae</taxon>
        <taxon>Lachnotalea</taxon>
    </lineage>
</organism>
<comment type="caution">
    <text evidence="1">The sequence shown here is derived from an EMBL/GenBank/DDBJ whole genome shotgun (WGS) entry which is preliminary data.</text>
</comment>
<evidence type="ECO:0000313" key="2">
    <source>
        <dbReference type="Proteomes" id="UP000247523"/>
    </source>
</evidence>
<name>A0A318EPZ2_9FIRM</name>
<reference evidence="1 2" key="1">
    <citation type="submission" date="2018-05" db="EMBL/GenBank/DDBJ databases">
        <title>Genomic Encyclopedia of Type Strains, Phase IV (KMG-IV): sequencing the most valuable type-strain genomes for metagenomic binning, comparative biology and taxonomic classification.</title>
        <authorList>
            <person name="Goeker M."/>
        </authorList>
    </citation>
    <scope>NUCLEOTIDE SEQUENCE [LARGE SCALE GENOMIC DNA]</scope>
    <source>
        <strain evidence="1 2">DSM 28816</strain>
    </source>
</reference>
<dbReference type="AlphaFoldDB" id="A0A318EPZ2"/>
<dbReference type="RefSeq" id="WP_170123001.1">
    <property type="nucleotide sequence ID" value="NZ_NOKA02000067.1"/>
</dbReference>
<accession>A0A318EPZ2</accession>
<gene>
    <name evidence="1" type="ORF">C8E03_10795</name>
</gene>
<dbReference type="Proteomes" id="UP000247523">
    <property type="component" value="Unassembled WGS sequence"/>
</dbReference>
<sequence>MEQEIKFDMSEKTNREILRFQLEQLAEVSKDCLTEELSKITSSMIEIVSYLENNQSVQ</sequence>
<proteinExistence type="predicted"/>